<dbReference type="PROSITE" id="PS00171">
    <property type="entry name" value="TIM_1"/>
    <property type="match status" value="1"/>
</dbReference>
<evidence type="ECO:0000256" key="3">
    <source>
        <dbReference type="ARBA" id="ARBA00022432"/>
    </source>
</evidence>
<comment type="catalytic activity">
    <reaction evidence="7 8">
        <text>D-glyceraldehyde 3-phosphate = dihydroxyacetone phosphate</text>
        <dbReference type="Rhea" id="RHEA:18585"/>
        <dbReference type="ChEBI" id="CHEBI:57642"/>
        <dbReference type="ChEBI" id="CHEBI:59776"/>
        <dbReference type="EC" id="5.3.1.1"/>
    </reaction>
</comment>
<dbReference type="CDD" id="cd00311">
    <property type="entry name" value="TIM"/>
    <property type="match status" value="1"/>
</dbReference>
<dbReference type="InterPro" id="IPR000652">
    <property type="entry name" value="Triosephosphate_isomerase"/>
</dbReference>
<dbReference type="UniPathway" id="UPA00109">
    <property type="reaction ID" value="UER00189"/>
</dbReference>
<dbReference type="GO" id="GO:0006094">
    <property type="term" value="P:gluconeogenesis"/>
    <property type="evidence" value="ECO:0007669"/>
    <property type="project" value="UniProtKB-UniRule"/>
</dbReference>
<accession>A0A5B8XVC2</accession>
<dbReference type="SUPFAM" id="SSF51351">
    <property type="entry name" value="Triosephosphate isomerase (TIM)"/>
    <property type="match status" value="1"/>
</dbReference>
<dbReference type="InterPro" id="IPR022896">
    <property type="entry name" value="TrioseP_Isoase_bac/euk"/>
</dbReference>
<proteinExistence type="inferred from homology"/>
<dbReference type="KEGG" id="bbae:FRD01_10665"/>
<name>A0A5B8XVC2_9DELT</name>
<gene>
    <name evidence="7" type="primary">tpiA</name>
    <name evidence="9" type="ORF">FRD01_10665</name>
</gene>
<evidence type="ECO:0000256" key="6">
    <source>
        <dbReference type="ARBA" id="ARBA00023235"/>
    </source>
</evidence>
<dbReference type="EC" id="5.3.1.1" evidence="7 8"/>
<evidence type="ECO:0000313" key="10">
    <source>
        <dbReference type="Proteomes" id="UP000321595"/>
    </source>
</evidence>
<dbReference type="RefSeq" id="WP_146959442.1">
    <property type="nucleotide sequence ID" value="NZ_CP042467.1"/>
</dbReference>
<dbReference type="Pfam" id="PF00121">
    <property type="entry name" value="TIM"/>
    <property type="match status" value="1"/>
</dbReference>
<dbReference type="HAMAP" id="MF_00147_B">
    <property type="entry name" value="TIM_B"/>
    <property type="match status" value="1"/>
</dbReference>
<sequence>MRTRVVAGNWKMNKDLSGSRELAQAVARAADASPSVEVVISPVNIYLGAVADTIRGSKLKLSAQNMHWAENGAYTGEVGPTMLKEIGCSHVILGHSERREYFGEDDALISQKVRTALAHDLTPIFCFGETLAEREAGRTQSTVEKQIRGGLEGVSSDDLTRIIFAYEPVWAIGTGRTATPEQAQEVHQFIRSLLSNMFGTDVSSKIRILYGGSVKADNAAELISQPDIDGALVGGASLKPADFEAIIQAAR</sequence>
<dbReference type="PANTHER" id="PTHR21139">
    <property type="entry name" value="TRIOSEPHOSPHATE ISOMERASE"/>
    <property type="match status" value="1"/>
</dbReference>
<evidence type="ECO:0000256" key="1">
    <source>
        <dbReference type="ARBA" id="ARBA00004680"/>
    </source>
</evidence>
<organism evidence="9 10">
    <name type="scientific">Microvenator marinus</name>
    <dbReference type="NCBI Taxonomy" id="2600177"/>
    <lineage>
        <taxon>Bacteria</taxon>
        <taxon>Deltaproteobacteria</taxon>
        <taxon>Bradymonadales</taxon>
        <taxon>Microvenatoraceae</taxon>
        <taxon>Microvenator</taxon>
    </lineage>
</organism>
<dbReference type="GO" id="GO:0006096">
    <property type="term" value="P:glycolytic process"/>
    <property type="evidence" value="ECO:0007669"/>
    <property type="project" value="UniProtKB-UniRule"/>
</dbReference>
<evidence type="ECO:0000256" key="7">
    <source>
        <dbReference type="HAMAP-Rule" id="MF_00147"/>
    </source>
</evidence>
<dbReference type="FunFam" id="3.20.20.70:FF:000016">
    <property type="entry name" value="Triosephosphate isomerase"/>
    <property type="match status" value="1"/>
</dbReference>
<evidence type="ECO:0000256" key="2">
    <source>
        <dbReference type="ARBA" id="ARBA00007422"/>
    </source>
</evidence>
<evidence type="ECO:0000313" key="9">
    <source>
        <dbReference type="EMBL" id="QED27686.1"/>
    </source>
</evidence>
<dbReference type="GO" id="GO:0004807">
    <property type="term" value="F:triose-phosphate isomerase activity"/>
    <property type="evidence" value="ECO:0007669"/>
    <property type="project" value="UniProtKB-UniRule"/>
</dbReference>
<dbReference type="PROSITE" id="PS51440">
    <property type="entry name" value="TIM_2"/>
    <property type="match status" value="1"/>
</dbReference>
<dbReference type="AlphaFoldDB" id="A0A5B8XVC2"/>
<dbReference type="GO" id="GO:0019563">
    <property type="term" value="P:glycerol catabolic process"/>
    <property type="evidence" value="ECO:0007669"/>
    <property type="project" value="TreeGrafter"/>
</dbReference>
<evidence type="ECO:0000256" key="8">
    <source>
        <dbReference type="RuleBase" id="RU363013"/>
    </source>
</evidence>
<dbReference type="InterPro" id="IPR020861">
    <property type="entry name" value="Triosephosphate_isomerase_AS"/>
</dbReference>
<dbReference type="NCBIfam" id="TIGR00419">
    <property type="entry name" value="tim"/>
    <property type="match status" value="1"/>
</dbReference>
<dbReference type="GO" id="GO:0005829">
    <property type="term" value="C:cytosol"/>
    <property type="evidence" value="ECO:0007669"/>
    <property type="project" value="TreeGrafter"/>
</dbReference>
<dbReference type="PANTHER" id="PTHR21139:SF42">
    <property type="entry name" value="TRIOSEPHOSPHATE ISOMERASE"/>
    <property type="match status" value="1"/>
</dbReference>
<keyword evidence="5 7" id="KW-0324">Glycolysis</keyword>
<evidence type="ECO:0000256" key="4">
    <source>
        <dbReference type="ARBA" id="ARBA00022490"/>
    </source>
</evidence>
<reference evidence="9 10" key="1">
    <citation type="submission" date="2019-08" db="EMBL/GenBank/DDBJ databases">
        <authorList>
            <person name="Liang Q."/>
        </authorList>
    </citation>
    <scope>NUCLEOTIDE SEQUENCE [LARGE SCALE GENOMIC DNA]</scope>
    <source>
        <strain evidence="9 10">V1718</strain>
    </source>
</reference>
<comment type="similarity">
    <text evidence="2 7 8">Belongs to the triosephosphate isomerase family.</text>
</comment>
<comment type="subcellular location">
    <subcellularLocation>
        <location evidence="7 8">Cytoplasm</location>
    </subcellularLocation>
</comment>
<dbReference type="EMBL" id="CP042467">
    <property type="protein sequence ID" value="QED27686.1"/>
    <property type="molecule type" value="Genomic_DNA"/>
</dbReference>
<keyword evidence="4 7" id="KW-0963">Cytoplasm</keyword>
<comment type="pathway">
    <text evidence="7 8">Carbohydrate biosynthesis; gluconeogenesis.</text>
</comment>
<dbReference type="InterPro" id="IPR013785">
    <property type="entry name" value="Aldolase_TIM"/>
</dbReference>
<keyword evidence="6 7" id="KW-0413">Isomerase</keyword>
<comment type="function">
    <text evidence="7">Involved in the gluconeogenesis. Catalyzes stereospecifically the conversion of dihydroxyacetone phosphate (DHAP) to D-glyceraldehyde-3-phosphate (G3P).</text>
</comment>
<feature type="binding site" evidence="7">
    <location>
        <position position="173"/>
    </location>
    <ligand>
        <name>substrate</name>
    </ligand>
</feature>
<dbReference type="OrthoDB" id="9809429at2"/>
<feature type="binding site" evidence="7">
    <location>
        <begin position="9"/>
        <end position="11"/>
    </location>
    <ligand>
        <name>substrate</name>
    </ligand>
</feature>
<comment type="subunit">
    <text evidence="7 8">Homodimer.</text>
</comment>
<feature type="active site" description="Electrophile" evidence="7">
    <location>
        <position position="95"/>
    </location>
</feature>
<dbReference type="Proteomes" id="UP000321595">
    <property type="component" value="Chromosome"/>
</dbReference>
<feature type="binding site" evidence="7">
    <location>
        <begin position="234"/>
        <end position="235"/>
    </location>
    <ligand>
        <name>substrate</name>
    </ligand>
</feature>
<keyword evidence="10" id="KW-1185">Reference proteome</keyword>
<dbReference type="UniPathway" id="UPA00138"/>
<feature type="active site" description="Proton acceptor" evidence="7">
    <location>
        <position position="167"/>
    </location>
</feature>
<dbReference type="Gene3D" id="3.20.20.70">
    <property type="entry name" value="Aldolase class I"/>
    <property type="match status" value="1"/>
</dbReference>
<comment type="pathway">
    <text evidence="1 7 8">Carbohydrate degradation; glycolysis; D-glyceraldehyde 3-phosphate from glycerone phosphate: step 1/1.</text>
</comment>
<keyword evidence="3 7" id="KW-0312">Gluconeogenesis</keyword>
<protein>
    <recommendedName>
        <fullName evidence="7 8">Triosephosphate isomerase</fullName>
        <shortName evidence="7">TIM</shortName>
        <shortName evidence="7">TPI</shortName>
        <ecNumber evidence="7 8">5.3.1.1</ecNumber>
    </recommendedName>
    <alternativeName>
        <fullName evidence="7">Triose-phosphate isomerase</fullName>
    </alternativeName>
</protein>
<feature type="binding site" evidence="7">
    <location>
        <position position="213"/>
    </location>
    <ligand>
        <name>substrate</name>
    </ligand>
</feature>
<evidence type="ECO:0000256" key="5">
    <source>
        <dbReference type="ARBA" id="ARBA00023152"/>
    </source>
</evidence>
<dbReference type="InterPro" id="IPR035990">
    <property type="entry name" value="TIM_sf"/>
</dbReference>
<dbReference type="GO" id="GO:0046166">
    <property type="term" value="P:glyceraldehyde-3-phosphate biosynthetic process"/>
    <property type="evidence" value="ECO:0007669"/>
    <property type="project" value="TreeGrafter"/>
</dbReference>